<evidence type="ECO:0000313" key="15">
    <source>
        <dbReference type="EMBL" id="SNZ11280.1"/>
    </source>
</evidence>
<comment type="domain">
    <text evidence="11">The middle region has homology to RecA with ATPase motifs including the RadA KNRFG motif, while the C-terminus is homologous to Lon protease.</text>
</comment>
<dbReference type="Pfam" id="PF18073">
    <property type="entry name" value="Zn_ribbon_LapB"/>
    <property type="match status" value="1"/>
</dbReference>
<dbReference type="HAMAP" id="MF_01498">
    <property type="entry name" value="RadA_bact"/>
    <property type="match status" value="1"/>
</dbReference>
<sequence length="446" mass="48890">MKKDRTQFVCQECGYVSFRWLGKCPSCGSWNTLVEEKDFPQLKGYKNKSSYKPLVEWYQENLVRTSTGFEKLDAAIGGGLVPGQVVLLAGEPGIGKSTLLLQVSDRYANVYGQVLYVSGEESGSQIALRGERIGVSGKNLLVLPETRLEVLMDVIESVNPTLLVVDSVQTLYSESISSSPGSVSQVRECAFRISELCKSKNIPVFLVGQITKEGMIAGPKVLEHLVDTVLYFEGERFNFYRIVKVVKNRFGSSGEVAVFRMLDSGLEEVPEPSAFFLQERVSSSPGSVVFPYTEGSKPVLVEVQALTIQALYTTPQRRAQGYDLNRLSIILAVLEKECKIFTRDRDVFVNVVGGMQIKEPASDLAVALAIASSLKDKPIGDLVAFGEIGLAGEVRAVHFADVRLKEASRFGFKRAILPKSVSIKMEGIEAIGVSHIKDAVELILSS</sequence>
<feature type="binding site" evidence="11">
    <location>
        <begin position="90"/>
        <end position="97"/>
    </location>
    <ligand>
        <name>ATP</name>
        <dbReference type="ChEBI" id="CHEBI:30616"/>
    </ligand>
</feature>
<dbReference type="Gene3D" id="3.40.50.300">
    <property type="entry name" value="P-loop containing nucleotide triphosphate hydrolases"/>
    <property type="match status" value="1"/>
</dbReference>
<evidence type="ECO:0000256" key="8">
    <source>
        <dbReference type="ARBA" id="ARBA00023016"/>
    </source>
</evidence>
<dbReference type="SMART" id="SM00382">
    <property type="entry name" value="AAA"/>
    <property type="match status" value="1"/>
</dbReference>
<feature type="region of interest" description="Lon-protease-like" evidence="11">
    <location>
        <begin position="346"/>
        <end position="446"/>
    </location>
</feature>
<dbReference type="PRINTS" id="PR01874">
    <property type="entry name" value="DNAREPAIRADA"/>
</dbReference>
<dbReference type="Pfam" id="PF13481">
    <property type="entry name" value="AAA_25"/>
    <property type="match status" value="1"/>
</dbReference>
<organism evidence="15 16">
    <name type="scientific">Hydrogenobacter hydrogenophilus</name>
    <dbReference type="NCBI Taxonomy" id="35835"/>
    <lineage>
        <taxon>Bacteria</taxon>
        <taxon>Pseudomonadati</taxon>
        <taxon>Aquificota</taxon>
        <taxon>Aquificia</taxon>
        <taxon>Aquificales</taxon>
        <taxon>Aquificaceae</taxon>
        <taxon>Hydrogenobacter</taxon>
    </lineage>
</organism>
<protein>
    <recommendedName>
        <fullName evidence="11 12">DNA repair protein RadA</fullName>
    </recommendedName>
</protein>
<dbReference type="PROSITE" id="PS50162">
    <property type="entry name" value="RECA_2"/>
    <property type="match status" value="1"/>
</dbReference>
<keyword evidence="8 11" id="KW-0346">Stress response</keyword>
<keyword evidence="3 11" id="KW-0227">DNA damage</keyword>
<feature type="domain" description="RecA family profile 1" evidence="14">
    <location>
        <begin position="61"/>
        <end position="210"/>
    </location>
</feature>
<keyword evidence="4 13" id="KW-0863">Zinc-finger</keyword>
<keyword evidence="9 11" id="KW-0238">DNA-binding</keyword>
<dbReference type="GO" id="GO:0005524">
    <property type="term" value="F:ATP binding"/>
    <property type="evidence" value="ECO:0007669"/>
    <property type="project" value="UniProtKB-UniRule"/>
</dbReference>
<dbReference type="CDD" id="cd01121">
    <property type="entry name" value="RadA_SMS_N"/>
    <property type="match status" value="1"/>
</dbReference>
<evidence type="ECO:0000256" key="4">
    <source>
        <dbReference type="ARBA" id="ARBA00022771"/>
    </source>
</evidence>
<evidence type="ECO:0000256" key="12">
    <source>
        <dbReference type="NCBIfam" id="TIGR00416"/>
    </source>
</evidence>
<comment type="function">
    <text evidence="13">DNA-dependent ATPase involved in processing of recombination intermediates, plays a role in repairing DNA breaks. Stimulates the branch migration of RecA-mediated strand transfer reactions, allowing the 3' invading strand to extend heteroduplex DNA faster. Binds ssDNA in the presence of ADP but not other nucleotides, has ATPase activity that is stimulated by ssDNA and various branched DNA structures, but inhibited by SSB. Does not have RecA's homology-searching function.</text>
</comment>
<dbReference type="GO" id="GO:0140664">
    <property type="term" value="F:ATP-dependent DNA damage sensor activity"/>
    <property type="evidence" value="ECO:0007669"/>
    <property type="project" value="InterPro"/>
</dbReference>
<name>A0A285NP31_9AQUI</name>
<dbReference type="GO" id="GO:0000725">
    <property type="term" value="P:recombinational repair"/>
    <property type="evidence" value="ECO:0007669"/>
    <property type="project" value="UniProtKB-UniRule"/>
</dbReference>
<dbReference type="InterPro" id="IPR004504">
    <property type="entry name" value="DNA_repair_RadA"/>
</dbReference>
<dbReference type="InterPro" id="IPR020568">
    <property type="entry name" value="Ribosomal_Su5_D2-typ_SF"/>
</dbReference>
<dbReference type="InterPro" id="IPR003593">
    <property type="entry name" value="AAA+_ATPase"/>
</dbReference>
<accession>A0A285NP31</accession>
<dbReference type="NCBIfam" id="TIGR00416">
    <property type="entry name" value="sms"/>
    <property type="match status" value="1"/>
</dbReference>
<dbReference type="GO" id="GO:0016787">
    <property type="term" value="F:hydrolase activity"/>
    <property type="evidence" value="ECO:0007669"/>
    <property type="project" value="UniProtKB-KW"/>
</dbReference>
<dbReference type="FunFam" id="3.40.50.300:FF:000050">
    <property type="entry name" value="DNA repair protein RadA"/>
    <property type="match status" value="1"/>
</dbReference>
<evidence type="ECO:0000313" key="16">
    <source>
        <dbReference type="Proteomes" id="UP000218627"/>
    </source>
</evidence>
<evidence type="ECO:0000256" key="1">
    <source>
        <dbReference type="ARBA" id="ARBA00022723"/>
    </source>
</evidence>
<reference evidence="16" key="1">
    <citation type="submission" date="2017-09" db="EMBL/GenBank/DDBJ databases">
        <authorList>
            <person name="Varghese N."/>
            <person name="Submissions S."/>
        </authorList>
    </citation>
    <scope>NUCLEOTIDE SEQUENCE [LARGE SCALE GENOMIC DNA]</scope>
    <source>
        <strain evidence="16">DSM 2913</strain>
    </source>
</reference>
<evidence type="ECO:0000256" key="10">
    <source>
        <dbReference type="ARBA" id="ARBA00023204"/>
    </source>
</evidence>
<keyword evidence="10 11" id="KW-0234">DNA repair</keyword>
<dbReference type="SUPFAM" id="SSF52540">
    <property type="entry name" value="P-loop containing nucleoside triphosphate hydrolases"/>
    <property type="match status" value="1"/>
</dbReference>
<evidence type="ECO:0000256" key="11">
    <source>
        <dbReference type="HAMAP-Rule" id="MF_01498"/>
    </source>
</evidence>
<keyword evidence="7 11" id="KW-0067">ATP-binding</keyword>
<evidence type="ECO:0000256" key="9">
    <source>
        <dbReference type="ARBA" id="ARBA00023125"/>
    </source>
</evidence>
<keyword evidence="1 11" id="KW-0479">Metal-binding</keyword>
<evidence type="ECO:0000256" key="6">
    <source>
        <dbReference type="ARBA" id="ARBA00022833"/>
    </source>
</evidence>
<dbReference type="Proteomes" id="UP000218627">
    <property type="component" value="Unassembled WGS sequence"/>
</dbReference>
<dbReference type="InterPro" id="IPR027417">
    <property type="entry name" value="P-loop_NTPase"/>
</dbReference>
<comment type="similarity">
    <text evidence="11 13">Belongs to the RecA family. RadA subfamily.</text>
</comment>
<proteinExistence type="inferred from homology"/>
<dbReference type="GO" id="GO:0008270">
    <property type="term" value="F:zinc ion binding"/>
    <property type="evidence" value="ECO:0007669"/>
    <property type="project" value="UniProtKB-KW"/>
</dbReference>
<dbReference type="GO" id="GO:0005829">
    <property type="term" value="C:cytosol"/>
    <property type="evidence" value="ECO:0007669"/>
    <property type="project" value="TreeGrafter"/>
</dbReference>
<dbReference type="PANTHER" id="PTHR32472">
    <property type="entry name" value="DNA REPAIR PROTEIN RADA"/>
    <property type="match status" value="1"/>
</dbReference>
<feature type="short sequence motif" description="RadA KNRFG motif" evidence="11">
    <location>
        <begin position="247"/>
        <end position="251"/>
    </location>
</feature>
<dbReference type="OrthoDB" id="9803906at2"/>
<evidence type="ECO:0000256" key="2">
    <source>
        <dbReference type="ARBA" id="ARBA00022741"/>
    </source>
</evidence>
<keyword evidence="6 13" id="KW-0862">Zinc</keyword>
<dbReference type="SUPFAM" id="SSF54211">
    <property type="entry name" value="Ribosomal protein S5 domain 2-like"/>
    <property type="match status" value="1"/>
</dbReference>
<keyword evidence="16" id="KW-1185">Reference proteome</keyword>
<evidence type="ECO:0000256" key="3">
    <source>
        <dbReference type="ARBA" id="ARBA00022763"/>
    </source>
</evidence>
<dbReference type="PANTHER" id="PTHR32472:SF10">
    <property type="entry name" value="DNA REPAIR PROTEIN RADA-LIKE PROTEIN"/>
    <property type="match status" value="1"/>
</dbReference>
<evidence type="ECO:0000256" key="13">
    <source>
        <dbReference type="RuleBase" id="RU003555"/>
    </source>
</evidence>
<dbReference type="InterPro" id="IPR014721">
    <property type="entry name" value="Ribsml_uS5_D2-typ_fold_subgr"/>
</dbReference>
<keyword evidence="5" id="KW-0378">Hydrolase</keyword>
<comment type="function">
    <text evidence="11">Plays a role in repairing double-strand DNA breaks, probably involving stabilizing or processing branched DNA or blocked replication forks.</text>
</comment>
<dbReference type="InterPro" id="IPR041166">
    <property type="entry name" value="Rubredoxin_2"/>
</dbReference>
<evidence type="ECO:0000256" key="5">
    <source>
        <dbReference type="ARBA" id="ARBA00022801"/>
    </source>
</evidence>
<dbReference type="GO" id="GO:0003684">
    <property type="term" value="F:damaged DNA binding"/>
    <property type="evidence" value="ECO:0007669"/>
    <property type="project" value="InterPro"/>
</dbReference>
<dbReference type="Gene3D" id="3.30.230.10">
    <property type="match status" value="1"/>
</dbReference>
<dbReference type="InterPro" id="IPR020588">
    <property type="entry name" value="RecA_ATP-bd"/>
</dbReference>
<dbReference type="RefSeq" id="WP_096600160.1">
    <property type="nucleotide sequence ID" value="NZ_OBEN01000001.1"/>
</dbReference>
<dbReference type="AlphaFoldDB" id="A0A285NP31"/>
<evidence type="ECO:0000256" key="7">
    <source>
        <dbReference type="ARBA" id="ARBA00022840"/>
    </source>
</evidence>
<evidence type="ECO:0000259" key="14">
    <source>
        <dbReference type="PROSITE" id="PS50162"/>
    </source>
</evidence>
<keyword evidence="2 11" id="KW-0547">Nucleotide-binding</keyword>
<dbReference type="EMBL" id="OBEN01000001">
    <property type="protein sequence ID" value="SNZ11280.1"/>
    <property type="molecule type" value="Genomic_DNA"/>
</dbReference>
<gene>
    <name evidence="11" type="primary">radA</name>
    <name evidence="15" type="ORF">SAMN06265353_0193</name>
</gene>